<feature type="transmembrane region" description="Helical" evidence="9">
    <location>
        <begin position="276"/>
        <end position="302"/>
    </location>
</feature>
<evidence type="ECO:0000256" key="4">
    <source>
        <dbReference type="ARBA" id="ARBA00022475"/>
    </source>
</evidence>
<feature type="transmembrane region" description="Helical" evidence="9">
    <location>
        <begin position="156"/>
        <end position="179"/>
    </location>
</feature>
<proteinExistence type="inferred from homology"/>
<evidence type="ECO:0000313" key="10">
    <source>
        <dbReference type="EMBL" id="USI74077.1"/>
    </source>
</evidence>
<comment type="similarity">
    <text evidence="2">Belongs to the amino acid-polyamine-organocation (APC) superfamily. Basic amino acid/polyamine antiporter (APA) (TC 2.A.3.2) family.</text>
</comment>
<dbReference type="PIRSF" id="PIRSF006060">
    <property type="entry name" value="AA_transporter"/>
    <property type="match status" value="1"/>
</dbReference>
<protein>
    <recommendedName>
        <fullName evidence="3">Arginine/agmatine antiporter</fullName>
    </recommendedName>
</protein>
<dbReference type="PANTHER" id="PTHR42770:SF18">
    <property type="entry name" value="ARGININE_AGMATINE ANTIPORTER"/>
    <property type="match status" value="1"/>
</dbReference>
<evidence type="ECO:0000256" key="3">
    <source>
        <dbReference type="ARBA" id="ARBA00021069"/>
    </source>
</evidence>
<keyword evidence="7 9" id="KW-0472">Membrane</keyword>
<keyword evidence="6 9" id="KW-1133">Transmembrane helix</keyword>
<dbReference type="Proteomes" id="UP001056937">
    <property type="component" value="Chromosome 1"/>
</dbReference>
<gene>
    <name evidence="10" type="ORF">LHA26_06345</name>
</gene>
<dbReference type="Pfam" id="PF13520">
    <property type="entry name" value="AA_permease_2"/>
    <property type="match status" value="1"/>
</dbReference>
<feature type="transmembrane region" description="Helical" evidence="9">
    <location>
        <begin position="230"/>
        <end position="256"/>
    </location>
</feature>
<feature type="transmembrane region" description="Helical" evidence="9">
    <location>
        <begin position="48"/>
        <end position="70"/>
    </location>
</feature>
<feature type="transmembrane region" description="Helical" evidence="9">
    <location>
        <begin position="121"/>
        <end position="144"/>
    </location>
</feature>
<keyword evidence="5 9" id="KW-0812">Transmembrane</keyword>
<evidence type="ECO:0000256" key="8">
    <source>
        <dbReference type="ARBA" id="ARBA00045636"/>
    </source>
</evidence>
<feature type="transmembrane region" description="Helical" evidence="9">
    <location>
        <begin position="90"/>
        <end position="114"/>
    </location>
</feature>
<reference evidence="10" key="1">
    <citation type="journal article" date="2022" name="Toxins">
        <title>Genomic Analysis of Sphingopyxis sp. USTB-05 for Biodegrading Cyanobacterial Hepatotoxins.</title>
        <authorList>
            <person name="Liu C."/>
            <person name="Xu Q."/>
            <person name="Zhao Z."/>
            <person name="Zhang H."/>
            <person name="Liu X."/>
            <person name="Yin C."/>
            <person name="Liu Y."/>
            <person name="Yan H."/>
        </authorList>
    </citation>
    <scope>NUCLEOTIDE SEQUENCE</scope>
    <source>
        <strain evidence="10">NBD5</strain>
    </source>
</reference>
<organism evidence="10 11">
    <name type="scientific">Sphingomonas morindae</name>
    <dbReference type="NCBI Taxonomy" id="1541170"/>
    <lineage>
        <taxon>Bacteria</taxon>
        <taxon>Pseudomonadati</taxon>
        <taxon>Pseudomonadota</taxon>
        <taxon>Alphaproteobacteria</taxon>
        <taxon>Sphingomonadales</taxon>
        <taxon>Sphingomonadaceae</taxon>
        <taxon>Sphingomonas</taxon>
    </lineage>
</organism>
<comment type="subcellular location">
    <subcellularLocation>
        <location evidence="1">Cell membrane</location>
        <topology evidence="1">Multi-pass membrane protein</topology>
    </subcellularLocation>
</comment>
<dbReference type="InterPro" id="IPR050367">
    <property type="entry name" value="APC_superfamily"/>
</dbReference>
<evidence type="ECO:0000256" key="2">
    <source>
        <dbReference type="ARBA" id="ARBA00008220"/>
    </source>
</evidence>
<dbReference type="PANTHER" id="PTHR42770">
    <property type="entry name" value="AMINO ACID TRANSPORTER-RELATED"/>
    <property type="match status" value="1"/>
</dbReference>
<evidence type="ECO:0000256" key="9">
    <source>
        <dbReference type="SAM" id="Phobius"/>
    </source>
</evidence>
<comment type="function">
    <text evidence="8">Major component of the acid-resistance (AR) system allowing enteric pathogens to survive the acidic environment in the stomach. Exchanges extracellular arginine for its intracellular decarboxylation product agmatine (Agm) thereby expelling intracellular protons. Probably undergoes several conformational states in order to translocate the substrate across the membrane; keeps the substrate accessible to only 1 side of the membrane at a time by opening and closing 3 membrane-internal gates.</text>
</comment>
<evidence type="ECO:0000256" key="1">
    <source>
        <dbReference type="ARBA" id="ARBA00004651"/>
    </source>
</evidence>
<feature type="transmembrane region" description="Helical" evidence="9">
    <location>
        <begin position="381"/>
        <end position="403"/>
    </location>
</feature>
<feature type="transmembrane region" description="Helical" evidence="9">
    <location>
        <begin position="15"/>
        <end position="36"/>
    </location>
</feature>
<name>A0ABY4XAX3_9SPHN</name>
<dbReference type="RefSeq" id="WP_252167883.1">
    <property type="nucleotide sequence ID" value="NZ_CP084930.1"/>
</dbReference>
<dbReference type="Gene3D" id="1.20.1740.10">
    <property type="entry name" value="Amino acid/polyamine transporter I"/>
    <property type="match status" value="1"/>
</dbReference>
<keyword evidence="4" id="KW-1003">Cell membrane</keyword>
<dbReference type="InterPro" id="IPR002293">
    <property type="entry name" value="AA/rel_permease1"/>
</dbReference>
<sequence length="428" mass="42938">MIARGGRDAGLQRGIGAFALAAGVVNVVIGAGIFSLPAGMARAAGPYALLAYLLCALVMAAVVLCFAEAGSRVPTSGGTYGYIEAAFGPLAGFVAGVLLWLSCVLAAGGIAVACADALARLVPALASPLGHALTILALLGALAAVNLRGVTPAARLVAATTVIKLVPLILFVAVGSLFLDPAKLSAGAQPDAAGIGRAILLSLFAFQGMETTLSASGEVANPARALPRGLVAAMAFTALVYIAIQLVAQGLLGAALQGSTAPLADAMATIDPRLGTVLVVGTALSMAGYLAGDVLGAPRVLFAFARDGFLPRRLAVLSPRGQVPAAAILTHVAIAAFLAVTGTFETLVVLSVLSACALYAGGCAAAWRLRRADVAEAGPPLRLPLLGLWVGLGVISMVCVIALARWVEIGALAGEILVSALLYRLARR</sequence>
<keyword evidence="11" id="KW-1185">Reference proteome</keyword>
<feature type="transmembrane region" description="Helical" evidence="9">
    <location>
        <begin position="323"/>
        <end position="341"/>
    </location>
</feature>
<dbReference type="EMBL" id="CP084930">
    <property type="protein sequence ID" value="USI74077.1"/>
    <property type="molecule type" value="Genomic_DNA"/>
</dbReference>
<evidence type="ECO:0000256" key="6">
    <source>
        <dbReference type="ARBA" id="ARBA00022989"/>
    </source>
</evidence>
<evidence type="ECO:0000256" key="5">
    <source>
        <dbReference type="ARBA" id="ARBA00022692"/>
    </source>
</evidence>
<evidence type="ECO:0000313" key="11">
    <source>
        <dbReference type="Proteomes" id="UP001056937"/>
    </source>
</evidence>
<evidence type="ECO:0000256" key="7">
    <source>
        <dbReference type="ARBA" id="ARBA00023136"/>
    </source>
</evidence>
<accession>A0ABY4XAX3</accession>
<feature type="transmembrane region" description="Helical" evidence="9">
    <location>
        <begin position="347"/>
        <end position="369"/>
    </location>
</feature>